<feature type="non-terminal residue" evidence="1">
    <location>
        <position position="418"/>
    </location>
</feature>
<proteinExistence type="predicted"/>
<evidence type="ECO:0000313" key="1">
    <source>
        <dbReference type="EMBL" id="CAG8454621.1"/>
    </source>
</evidence>
<keyword evidence="2" id="KW-1185">Reference proteome</keyword>
<dbReference type="PANTHER" id="PTHR37096:SF1">
    <property type="entry name" value="AAA+ ATPASE DOMAIN-CONTAINING PROTEIN"/>
    <property type="match status" value="1"/>
</dbReference>
<protein>
    <submittedName>
        <fullName evidence="1">9254_t:CDS:1</fullName>
    </submittedName>
</protein>
<gene>
    <name evidence="1" type="ORF">POCULU_LOCUS223</name>
</gene>
<dbReference type="AlphaFoldDB" id="A0A9N8VGR2"/>
<dbReference type="OrthoDB" id="2150628at2759"/>
<dbReference type="PANTHER" id="PTHR37096">
    <property type="entry name" value="YALI0E33429P"/>
    <property type="match status" value="1"/>
</dbReference>
<name>A0A9N8VGR2_9GLOM</name>
<evidence type="ECO:0000313" key="2">
    <source>
        <dbReference type="Proteomes" id="UP000789572"/>
    </source>
</evidence>
<accession>A0A9N8VGR2</accession>
<dbReference type="InterPro" id="IPR051667">
    <property type="entry name" value="Archaeal_ATPase_domain"/>
</dbReference>
<dbReference type="EMBL" id="CAJVPJ010000010">
    <property type="protein sequence ID" value="CAG8454621.1"/>
    <property type="molecule type" value="Genomic_DNA"/>
</dbReference>
<organism evidence="1 2">
    <name type="scientific">Paraglomus occultum</name>
    <dbReference type="NCBI Taxonomy" id="144539"/>
    <lineage>
        <taxon>Eukaryota</taxon>
        <taxon>Fungi</taxon>
        <taxon>Fungi incertae sedis</taxon>
        <taxon>Mucoromycota</taxon>
        <taxon>Glomeromycotina</taxon>
        <taxon>Glomeromycetes</taxon>
        <taxon>Paraglomerales</taxon>
        <taxon>Paraglomeraceae</taxon>
        <taxon>Paraglomus</taxon>
    </lineage>
</organism>
<sequence length="418" mass="47235">MDPFSKKGITPNDVCELLDNVSNALPSWTHWNGYNIPPPILVIDEANKFSQLEQFGRGGNSSQINSGLDVLYIPHATPYVVGDLSKEEAEEYFEVQVLPRYECKELKGKFDHVRKMTGTRMLIIDRYVGEYKNYGGKFKDSTFSVYISKYDKLKRGLYTYTERLRHSDKPNPALWKDYDLIKTMEAIVKAENQGYILEDDLIKEIGSGKVDSLVDYNFLHCRPTTLFANDITDPPDEASPEPTLSVTMYNLQDTESVEHRKGNGRPSKITQTVSRAFEQHLHRNMRMVSSRPICDDDNMTYAQRVLTACATTTRQLASKVQTTQQISMLTEQHIEGRKAWAEAHLQIRSIGGIRAHPTLAQIAPESVGTEKYIAAARAHAVQEFIERFGGYTIDMYAGTSACNKILQSGQPLVHLLGK</sequence>
<reference evidence="1" key="1">
    <citation type="submission" date="2021-06" db="EMBL/GenBank/DDBJ databases">
        <authorList>
            <person name="Kallberg Y."/>
            <person name="Tangrot J."/>
            <person name="Rosling A."/>
        </authorList>
    </citation>
    <scope>NUCLEOTIDE SEQUENCE</scope>
    <source>
        <strain evidence="1">IA702</strain>
    </source>
</reference>
<dbReference type="Proteomes" id="UP000789572">
    <property type="component" value="Unassembled WGS sequence"/>
</dbReference>
<comment type="caution">
    <text evidence="1">The sequence shown here is derived from an EMBL/GenBank/DDBJ whole genome shotgun (WGS) entry which is preliminary data.</text>
</comment>